<dbReference type="GeneID" id="59264028"/>
<organism evidence="2 3">
    <name type="scientific">Botrytis fragariae</name>
    <dbReference type="NCBI Taxonomy" id="1964551"/>
    <lineage>
        <taxon>Eukaryota</taxon>
        <taxon>Fungi</taxon>
        <taxon>Dikarya</taxon>
        <taxon>Ascomycota</taxon>
        <taxon>Pezizomycotina</taxon>
        <taxon>Leotiomycetes</taxon>
        <taxon>Helotiales</taxon>
        <taxon>Sclerotiniaceae</taxon>
        <taxon>Botrytis</taxon>
    </lineage>
</organism>
<dbReference type="OrthoDB" id="3553542at2759"/>
<feature type="region of interest" description="Disordered" evidence="1">
    <location>
        <begin position="1"/>
        <end position="60"/>
    </location>
</feature>
<sequence>MESRVEIGNCGDSDQGKSNSSASNKGKLTWPQQIRTITDEDGRFEMNSTGNGKERPYADCDQSDQRFESGLLPQTNTTAQSHGLATDTLEAASQGQDEILVTVPITKLQQLAQRRILRKQHMIELQLLDVAVELKPIVSLASNSVENSPEETGTMTTTRYRANSALEKVEIRIHDHPWPIKKIEIDPTYTIDMALLDSLSKFEPFHETFEVAWSKYLADFFNQGIDFQYPLAIRKVWLRRRLFTYLYSGSSVHLGTGTQTIGSILEFGYKNKVLKQLRLLESTPGITENTKYRAQVKTVIVAMSILNECFDLVLLETVAPRLIEIHPVNELLALSLAELRISFRMSRCNLAESEIATGNTGQIDNLDIKALKTIGNFKIYWTDYLEERFLLLVTDRTLYLAYPRLHVVSRFERLQKALINSCEICSRKNKDEFEDRIIDWMEVVLELPNDPMVWLKHAYENYLDPAHLSMAEIEIISNYHAERLEKLWMANIALEAQQGTAFRYSDFGIFEKRIPVSAAQAVAAFKALNMSPSGH</sequence>
<dbReference type="RefSeq" id="XP_037189559.1">
    <property type="nucleotide sequence ID" value="XM_037340336.1"/>
</dbReference>
<keyword evidence="3" id="KW-1185">Reference proteome</keyword>
<reference evidence="2 3" key="1">
    <citation type="journal article" date="2020" name="Phytopathology">
        <title>A high-quality genome resource of Botrytis fragariae, a new and rapidly spreading fungal pathogen causing strawberry gray mold in the U.S.A.</title>
        <authorList>
            <person name="Wu Y."/>
            <person name="Saski C.A."/>
            <person name="Schnabel G."/>
            <person name="Xiao S."/>
            <person name="Hu M."/>
        </authorList>
    </citation>
    <scope>NUCLEOTIDE SEQUENCE [LARGE SCALE GENOMIC DNA]</scope>
    <source>
        <strain evidence="2 3">BVB16</strain>
    </source>
</reference>
<dbReference type="Proteomes" id="UP000531561">
    <property type="component" value="Unassembled WGS sequence"/>
</dbReference>
<name>A0A8H6ANA1_9HELO</name>
<evidence type="ECO:0000313" key="2">
    <source>
        <dbReference type="EMBL" id="KAF5870612.1"/>
    </source>
</evidence>
<gene>
    <name evidence="2" type="ORF">Bfra_010001</name>
</gene>
<dbReference type="AlphaFoldDB" id="A0A8H6ANA1"/>
<dbReference type="EMBL" id="JABFCT010000014">
    <property type="protein sequence ID" value="KAF5870612.1"/>
    <property type="molecule type" value="Genomic_DNA"/>
</dbReference>
<accession>A0A8H6ANA1</accession>
<evidence type="ECO:0000256" key="1">
    <source>
        <dbReference type="SAM" id="MobiDB-lite"/>
    </source>
</evidence>
<feature type="compositionally biased region" description="Low complexity" evidence="1">
    <location>
        <begin position="16"/>
        <end position="27"/>
    </location>
</feature>
<protein>
    <submittedName>
        <fullName evidence="2">Uncharacterized protein</fullName>
    </submittedName>
</protein>
<proteinExistence type="predicted"/>
<evidence type="ECO:0000313" key="3">
    <source>
        <dbReference type="Proteomes" id="UP000531561"/>
    </source>
</evidence>
<comment type="caution">
    <text evidence="2">The sequence shown here is derived from an EMBL/GenBank/DDBJ whole genome shotgun (WGS) entry which is preliminary data.</text>
</comment>